<dbReference type="EMBL" id="JAMBOL010000018">
    <property type="protein sequence ID" value="MCM3715623.1"/>
    <property type="molecule type" value="Genomic_DNA"/>
</dbReference>
<feature type="domain" description="FecR protein" evidence="2">
    <location>
        <begin position="73"/>
        <end position="172"/>
    </location>
</feature>
<dbReference type="PANTHER" id="PTHR38731:SF3">
    <property type="entry name" value="BLL6125 PROTEIN"/>
    <property type="match status" value="1"/>
</dbReference>
<dbReference type="InterPro" id="IPR006860">
    <property type="entry name" value="FecR"/>
</dbReference>
<evidence type="ECO:0000256" key="1">
    <source>
        <dbReference type="SAM" id="MobiDB-lite"/>
    </source>
</evidence>
<evidence type="ECO:0000313" key="5">
    <source>
        <dbReference type="Proteomes" id="UP001139179"/>
    </source>
</evidence>
<dbReference type="InterPro" id="IPR011081">
    <property type="entry name" value="Big_4"/>
</dbReference>
<dbReference type="Pfam" id="PF04773">
    <property type="entry name" value="FecR"/>
    <property type="match status" value="1"/>
</dbReference>
<comment type="caution">
    <text evidence="4">The sequence shown here is derived from an EMBL/GenBank/DDBJ whole genome shotgun (WGS) entry which is preliminary data.</text>
</comment>
<feature type="region of interest" description="Disordered" evidence="1">
    <location>
        <begin position="415"/>
        <end position="456"/>
    </location>
</feature>
<dbReference type="Proteomes" id="UP001139179">
    <property type="component" value="Unassembled WGS sequence"/>
</dbReference>
<reference evidence="4" key="1">
    <citation type="submission" date="2022-05" db="EMBL/GenBank/DDBJ databases">
        <title>Comparative Genomics of Spacecraft Associated Microbes.</title>
        <authorList>
            <person name="Tran M.T."/>
            <person name="Wright A."/>
            <person name="Seuylemezian A."/>
            <person name="Eisen J."/>
            <person name="Coil D."/>
        </authorList>
    </citation>
    <scope>NUCLEOTIDE SEQUENCE</scope>
    <source>
        <strain evidence="4">214.1.1</strain>
    </source>
</reference>
<feature type="compositionally biased region" description="Basic and acidic residues" evidence="1">
    <location>
        <begin position="415"/>
        <end position="427"/>
    </location>
</feature>
<feature type="domain" description="Bacterial Ig-like" evidence="3">
    <location>
        <begin position="464"/>
        <end position="515"/>
    </location>
</feature>
<dbReference type="Pfam" id="PF07532">
    <property type="entry name" value="Big_4"/>
    <property type="match status" value="1"/>
</dbReference>
<organism evidence="4 5">
    <name type="scientific">Halalkalibacter oceani</name>
    <dbReference type="NCBI Taxonomy" id="1653776"/>
    <lineage>
        <taxon>Bacteria</taxon>
        <taxon>Bacillati</taxon>
        <taxon>Bacillota</taxon>
        <taxon>Bacilli</taxon>
        <taxon>Bacillales</taxon>
        <taxon>Bacillaceae</taxon>
        <taxon>Halalkalibacter</taxon>
    </lineage>
</organism>
<sequence>MKGKAGKRALSCLISSIVFFLIFFSVMPPAFAAGKGERSFVVDNVVGDVFIQKAGGAKEVLVYPGTIFQEGDMLRTEDGSSATISSMDRDDSLVLTENTELYAATLSERNGVKQTRLQMLAGSVYAEVEPLYESADTFEIVNSEAAFSARGTHFSISIDPVTGLPTTYVYSGVVTTQSLRPTDYPALIAYPGQQINTNSNALARNAVVSQLDINQLPDQIKEEALRMLLENKERIEQENEQRRQDIINGYASQDWLAMDEDGPDPEEVDRLSRNLENLVGNIIKQALESGTVDRERMEQLIEEINNQGSSSPIDLDNVPPLEDLRGEGARQALEERERLNQQKREEQERREQQREQYEERNRELLERIQEQQRQQQEANERAAEEARNNALNRYLEQLPEADRMRFEDADRLRAEERERAQQEREQRQPSAPPPPPSRPPSGGSGGGGGSSPSPTIVEVIQPEPVKIEAGTTFTPPTQVEVMMSNGTTRNAPVQWNNAIDTSTYGYYTLTGTIAGLGREVTLEVLVYVPYGEPIELNPAKRVIPLPAGAIRFNEAYIPDGDSTLATVSQFEFTEGEREITGLVPAGAVLQFATFEVAGEGIELQFIVEDGANEDEVGIFYQQESGVWNYLPTTIENGIASATVENINGIYGVFYADQAEFPTVWPGSGLIHEPNQGMEIYYEDESISQFEGEVRYYYQTENGAWEEKGDDFTIDYPDWNGNLRAIYPNRLFSETRQFSYTFIEESTLYIGEEEGEDQMTAKIVFSGPVELEDDQLIVNGLRYDVKVYNWGDEETPRDIVSLDLIEENELLITLQGMQDVLIVSFNSVDGSEQIKEEVNSSAADDSL</sequence>
<accession>A0A9X2DSD9</accession>
<name>A0A9X2DSD9_9BACI</name>
<dbReference type="PANTHER" id="PTHR38731">
    <property type="entry name" value="LIPL45-RELATED LIPOPROTEIN-RELATED"/>
    <property type="match status" value="1"/>
</dbReference>
<evidence type="ECO:0000259" key="3">
    <source>
        <dbReference type="Pfam" id="PF07532"/>
    </source>
</evidence>
<protein>
    <submittedName>
        <fullName evidence="4">Ig-like domain-containing protein</fullName>
    </submittedName>
</protein>
<evidence type="ECO:0000259" key="2">
    <source>
        <dbReference type="Pfam" id="PF04773"/>
    </source>
</evidence>
<gene>
    <name evidence="4" type="ORF">M3202_16270</name>
</gene>
<evidence type="ECO:0000313" key="4">
    <source>
        <dbReference type="EMBL" id="MCM3715623.1"/>
    </source>
</evidence>
<dbReference type="AlphaFoldDB" id="A0A9X2DSD9"/>
<keyword evidence="5" id="KW-1185">Reference proteome</keyword>
<dbReference type="Gene3D" id="2.60.120.1440">
    <property type="match status" value="1"/>
</dbReference>
<dbReference type="RefSeq" id="WP_251224357.1">
    <property type="nucleotide sequence ID" value="NZ_JAMBOL010000018.1"/>
</dbReference>
<feature type="region of interest" description="Disordered" evidence="1">
    <location>
        <begin position="303"/>
        <end position="323"/>
    </location>
</feature>
<feature type="compositionally biased region" description="Pro residues" evidence="1">
    <location>
        <begin position="430"/>
        <end position="439"/>
    </location>
</feature>
<proteinExistence type="predicted"/>
<feature type="region of interest" description="Disordered" evidence="1">
    <location>
        <begin position="337"/>
        <end position="358"/>
    </location>
</feature>